<evidence type="ECO:0000313" key="2">
    <source>
        <dbReference type="Proteomes" id="UP001575105"/>
    </source>
</evidence>
<protein>
    <submittedName>
        <fullName evidence="1">Uncharacterized protein</fullName>
    </submittedName>
</protein>
<proteinExistence type="predicted"/>
<dbReference type="Proteomes" id="UP001575105">
    <property type="component" value="Unassembled WGS sequence"/>
</dbReference>
<keyword evidence="2" id="KW-1185">Reference proteome</keyword>
<evidence type="ECO:0000313" key="1">
    <source>
        <dbReference type="EMBL" id="MFA9476972.1"/>
    </source>
</evidence>
<dbReference type="RefSeq" id="WP_425343897.1">
    <property type="nucleotide sequence ID" value="NZ_JBGUBD010000001.1"/>
</dbReference>
<comment type="caution">
    <text evidence="1">The sequence shown here is derived from an EMBL/GenBank/DDBJ whole genome shotgun (WGS) entry which is preliminary data.</text>
</comment>
<name>A0ABV4U046_9BACT</name>
<gene>
    <name evidence="1" type="ORF">ACERK3_01570</name>
</gene>
<organism evidence="1 2">
    <name type="scientific">Natronomicrosphaera hydrolytica</name>
    <dbReference type="NCBI Taxonomy" id="3242702"/>
    <lineage>
        <taxon>Bacteria</taxon>
        <taxon>Pseudomonadati</taxon>
        <taxon>Planctomycetota</taxon>
        <taxon>Phycisphaerae</taxon>
        <taxon>Phycisphaerales</taxon>
        <taxon>Phycisphaeraceae</taxon>
        <taxon>Natronomicrosphaera</taxon>
    </lineage>
</organism>
<reference evidence="1 2" key="1">
    <citation type="submission" date="2024-08" db="EMBL/GenBank/DDBJ databases">
        <title>Whole-genome sequencing of halo(alkali)philic microorganisms from hypersaline lakes.</title>
        <authorList>
            <person name="Sorokin D.Y."/>
            <person name="Merkel A.Y."/>
            <person name="Messina E."/>
            <person name="Yakimov M."/>
        </authorList>
    </citation>
    <scope>NUCLEOTIDE SEQUENCE [LARGE SCALE GENOMIC DNA]</scope>
    <source>
        <strain evidence="1 2">AB-hyl4</strain>
    </source>
</reference>
<sequence length="92" mass="10254">MVALTTLDAIRHRRFLVLGGQDCWLRPDLVPRLVKIVHDAGEALGFQVLMISHHDADSFEHYADRVYELAPQGGGVEARLRGEGSAEQDEET</sequence>
<accession>A0ABV4U046</accession>
<dbReference type="EMBL" id="JBGUBD010000001">
    <property type="protein sequence ID" value="MFA9476972.1"/>
    <property type="molecule type" value="Genomic_DNA"/>
</dbReference>